<sequence length="431" mass="50556">MLEKRGVIEGFYGIPWSFEERMSMIEFLSAIGMNQYVYAPKDDPYHNIKWREAYPDDKLAEISKLESLSEKKGIDFVWAIHPGQNLIDFNFYEEEMARLFAKYDSLHEAGVKSFALCMDDIDRDLAYEQRYEHLRMVKDILKHIESFENKNLLFVHPWYNGAWTDEKGEEYHKIFRDLDNLSIMWTGSHVVVPLSRSSNDSFMKLSGKKANIWFNWPVNDYLRDQIFMEVFEFYDSTDLNCESILSNPMNQAELSKLEIYQIEDFIKDPEGYEPRQSFKKALSYLDKAVCHELFIIADSFFGSGVYDKFEGKKYLEDAQINEAYKKGDFEKLKALLDRKLAAIDSYYKNYTNQSLFREVDCFFTALSYLLKAVRLAIDEDFLGAREFYDKSLACKISVLKESSLDSYEQIGVKTSRVLEGIYEDLSQKHPS</sequence>
<dbReference type="EMBL" id="LRPM01000057">
    <property type="protein sequence ID" value="KWZ77290.1"/>
    <property type="molecule type" value="Genomic_DNA"/>
</dbReference>
<dbReference type="STRING" id="33036.HMPREF3200_01534"/>
<dbReference type="InterPro" id="IPR051822">
    <property type="entry name" value="Glycosyl_Hydrolase_84"/>
</dbReference>
<keyword evidence="2 3" id="KW-0326">Glycosidase</keyword>
<gene>
    <name evidence="5" type="ORF">HMPREF3200_01534</name>
</gene>
<evidence type="ECO:0000259" key="4">
    <source>
        <dbReference type="PROSITE" id="PS52009"/>
    </source>
</evidence>
<dbReference type="GO" id="GO:1901135">
    <property type="term" value="P:carbohydrate derivative metabolic process"/>
    <property type="evidence" value="ECO:0007669"/>
    <property type="project" value="UniProtKB-ARBA"/>
</dbReference>
<dbReference type="PANTHER" id="PTHR13170:SF16">
    <property type="entry name" value="PROTEIN O-GLCNACASE"/>
    <property type="match status" value="1"/>
</dbReference>
<dbReference type="Pfam" id="PF07555">
    <property type="entry name" value="NAGidase"/>
    <property type="match status" value="1"/>
</dbReference>
<feature type="active site" description="Proton donor" evidence="3">
    <location>
        <position position="120"/>
    </location>
</feature>
<comment type="caution">
    <text evidence="5">The sequence shown here is derived from an EMBL/GenBank/DDBJ whole genome shotgun (WGS) entry which is preliminary data.</text>
</comment>
<dbReference type="AlphaFoldDB" id="A0A133KCN1"/>
<evidence type="ECO:0000256" key="3">
    <source>
        <dbReference type="PROSITE-ProRule" id="PRU01353"/>
    </source>
</evidence>
<evidence type="ECO:0000256" key="1">
    <source>
        <dbReference type="ARBA" id="ARBA00022801"/>
    </source>
</evidence>
<dbReference type="InterPro" id="IPR011496">
    <property type="entry name" value="O-GlcNAcase_cat"/>
</dbReference>
<keyword evidence="1 3" id="KW-0378">Hydrolase</keyword>
<protein>
    <submittedName>
        <fullName evidence="5">Hyaluronoglucosaminidase</fullName>
    </submittedName>
</protein>
<dbReference type="PROSITE" id="PS52009">
    <property type="entry name" value="GH84"/>
    <property type="match status" value="1"/>
</dbReference>
<dbReference type="GO" id="GO:0015929">
    <property type="term" value="F:hexosaminidase activity"/>
    <property type="evidence" value="ECO:0007669"/>
    <property type="project" value="UniProtKB-ARBA"/>
</dbReference>
<name>A0A133KCN1_9FIRM</name>
<proteinExistence type="inferred from homology"/>
<dbReference type="SUPFAM" id="SSF51445">
    <property type="entry name" value="(Trans)glycosidases"/>
    <property type="match status" value="1"/>
</dbReference>
<comment type="similarity">
    <text evidence="3">Belongs to the glycosyl hydrolase 84 family.</text>
</comment>
<dbReference type="InterPro" id="IPR017853">
    <property type="entry name" value="GH"/>
</dbReference>
<keyword evidence="6" id="KW-1185">Reference proteome</keyword>
<evidence type="ECO:0000313" key="5">
    <source>
        <dbReference type="EMBL" id="KWZ77290.1"/>
    </source>
</evidence>
<organism evidence="5 6">
    <name type="scientific">Anaerococcus tetradius</name>
    <dbReference type="NCBI Taxonomy" id="33036"/>
    <lineage>
        <taxon>Bacteria</taxon>
        <taxon>Bacillati</taxon>
        <taxon>Bacillota</taxon>
        <taxon>Tissierellia</taxon>
        <taxon>Tissierellales</taxon>
        <taxon>Peptoniphilaceae</taxon>
        <taxon>Anaerococcus</taxon>
    </lineage>
</organism>
<dbReference type="PANTHER" id="PTHR13170">
    <property type="entry name" value="O-GLCNACASE"/>
    <property type="match status" value="1"/>
</dbReference>
<feature type="domain" description="GH84" evidence="4">
    <location>
        <begin position="3"/>
        <end position="270"/>
    </location>
</feature>
<reference evidence="6" key="1">
    <citation type="submission" date="2016-01" db="EMBL/GenBank/DDBJ databases">
        <authorList>
            <person name="Mitreva M."/>
            <person name="Pepin K.H."/>
            <person name="Mihindukulasuriya K.A."/>
            <person name="Fulton R."/>
            <person name="Fronick C."/>
            <person name="O'Laughlin M."/>
            <person name="Miner T."/>
            <person name="Herter B."/>
            <person name="Rosa B.A."/>
            <person name="Cordes M."/>
            <person name="Tomlinson C."/>
            <person name="Wollam A."/>
            <person name="Palsikar V.B."/>
            <person name="Mardis E.R."/>
            <person name="Wilson R.K."/>
        </authorList>
    </citation>
    <scope>NUCLEOTIDE SEQUENCE [LARGE SCALE GENOMIC DNA]</scope>
    <source>
        <strain evidence="6">MJR8151</strain>
    </source>
</reference>
<accession>A0A133KCN1</accession>
<evidence type="ECO:0000313" key="6">
    <source>
        <dbReference type="Proteomes" id="UP000070383"/>
    </source>
</evidence>
<dbReference type="PATRIC" id="fig|33036.3.peg.1519"/>
<dbReference type="OrthoDB" id="9760892at2"/>
<dbReference type="Proteomes" id="UP000070383">
    <property type="component" value="Unassembled WGS sequence"/>
</dbReference>
<dbReference type="RefSeq" id="WP_060929727.1">
    <property type="nucleotide sequence ID" value="NZ_KQ955287.1"/>
</dbReference>
<evidence type="ECO:0000256" key="2">
    <source>
        <dbReference type="ARBA" id="ARBA00023295"/>
    </source>
</evidence>
<dbReference type="Gene3D" id="3.20.20.80">
    <property type="entry name" value="Glycosidases"/>
    <property type="match status" value="1"/>
</dbReference>